<evidence type="ECO:0000313" key="3">
    <source>
        <dbReference type="EMBL" id="SVA35345.1"/>
    </source>
</evidence>
<dbReference type="AlphaFoldDB" id="A0A381V4Q6"/>
<accession>A0A381V4Q6</accession>
<dbReference type="InterPro" id="IPR037165">
    <property type="entry name" value="AldOxase/xan_DH_Mopterin-bd_sf"/>
</dbReference>
<evidence type="ECO:0000259" key="1">
    <source>
        <dbReference type="Pfam" id="PF02738"/>
    </source>
</evidence>
<dbReference type="EMBL" id="UINC01007844">
    <property type="protein sequence ID" value="SVA35345.1"/>
    <property type="molecule type" value="Genomic_DNA"/>
</dbReference>
<dbReference type="PANTHER" id="PTHR47495:SF2">
    <property type="entry name" value="ALDEHYDE DEHYDROGENASE"/>
    <property type="match status" value="1"/>
</dbReference>
<dbReference type="InterPro" id="IPR046867">
    <property type="entry name" value="AldOxase/xan_DH_MoCoBD2"/>
</dbReference>
<dbReference type="InterPro" id="IPR052516">
    <property type="entry name" value="N-heterocyclic_Hydroxylase"/>
</dbReference>
<dbReference type="Pfam" id="PF20256">
    <property type="entry name" value="MoCoBD_2"/>
    <property type="match status" value="1"/>
</dbReference>
<sequence>EVLDEPPAGAREVTAEYCVPYLSHATMEPMCATAQLADGRLDVWCGTQDPLSTRGVAAGVADLDRDNVSIHNQQLGGGFGRRLPGTYDYVEQAVAVAKVTSPRPVKLVWSREEDMRHGYYRPFVLGRFQGVLDAEGRAQRWASRFTGGVADTLEADPPYGIEDKDIQAVSAPVHLRTGSWRSVAASQHGFFSESFVDEMAHAAGSDPFEFRRALLEHEPRHRAVLERAADLGGWGNALSEGRARGIAIVESFGSIVAHVAEVGLENGAVRVYRVDSAVDCGLVVNPQQAEAQVQGGINFGLSSALFHEITVRGGAVENRNFPDFNMVRFAQAPRINVSFLDSGGPVGGLGEPGVPPVAPAVANALFVLTGTRLRDLPLRLT</sequence>
<dbReference type="GO" id="GO:0016491">
    <property type="term" value="F:oxidoreductase activity"/>
    <property type="evidence" value="ECO:0007669"/>
    <property type="project" value="InterPro"/>
</dbReference>
<feature type="domain" description="Aldehyde oxidase/xanthine dehydrogenase first molybdopterin binding" evidence="1">
    <location>
        <begin position="13"/>
        <end position="212"/>
    </location>
</feature>
<dbReference type="PANTHER" id="PTHR47495">
    <property type="entry name" value="ALDEHYDE DEHYDROGENASE"/>
    <property type="match status" value="1"/>
</dbReference>
<dbReference type="InterPro" id="IPR008274">
    <property type="entry name" value="AldOxase/xan_DH_MoCoBD1"/>
</dbReference>
<gene>
    <name evidence="3" type="ORF">METZ01_LOCUS88199</name>
</gene>
<feature type="non-terminal residue" evidence="3">
    <location>
        <position position="1"/>
    </location>
</feature>
<dbReference type="Pfam" id="PF02738">
    <property type="entry name" value="MoCoBD_1"/>
    <property type="match status" value="1"/>
</dbReference>
<name>A0A381V4Q6_9ZZZZ</name>
<feature type="domain" description="Aldehyde oxidase/xanthine dehydrogenase second molybdopterin binding" evidence="2">
    <location>
        <begin position="253"/>
        <end position="333"/>
    </location>
</feature>
<dbReference type="Gene3D" id="3.30.365.10">
    <property type="entry name" value="Aldehyde oxidase/xanthine dehydrogenase, molybdopterin binding domain"/>
    <property type="match status" value="3"/>
</dbReference>
<reference evidence="3" key="1">
    <citation type="submission" date="2018-05" db="EMBL/GenBank/DDBJ databases">
        <authorList>
            <person name="Lanie J.A."/>
            <person name="Ng W.-L."/>
            <person name="Kazmierczak K.M."/>
            <person name="Andrzejewski T.M."/>
            <person name="Davidsen T.M."/>
            <person name="Wayne K.J."/>
            <person name="Tettelin H."/>
            <person name="Glass J.I."/>
            <person name="Rusch D."/>
            <person name="Podicherti R."/>
            <person name="Tsui H.-C.T."/>
            <person name="Winkler M.E."/>
        </authorList>
    </citation>
    <scope>NUCLEOTIDE SEQUENCE</scope>
</reference>
<evidence type="ECO:0000259" key="2">
    <source>
        <dbReference type="Pfam" id="PF20256"/>
    </source>
</evidence>
<proteinExistence type="predicted"/>
<organism evidence="3">
    <name type="scientific">marine metagenome</name>
    <dbReference type="NCBI Taxonomy" id="408172"/>
    <lineage>
        <taxon>unclassified sequences</taxon>
        <taxon>metagenomes</taxon>
        <taxon>ecological metagenomes</taxon>
    </lineage>
</organism>
<dbReference type="SUPFAM" id="SSF56003">
    <property type="entry name" value="Molybdenum cofactor-binding domain"/>
    <property type="match status" value="1"/>
</dbReference>
<protein>
    <recommendedName>
        <fullName evidence="4">Aldehyde oxidase/xanthine dehydrogenase a/b hammerhead domain-containing protein</fullName>
    </recommendedName>
</protein>
<evidence type="ECO:0008006" key="4">
    <source>
        <dbReference type="Google" id="ProtNLM"/>
    </source>
</evidence>